<accession>A0ABV6AUW9</accession>
<gene>
    <name evidence="1" type="ORF">ACFFLM_04860</name>
</gene>
<organism evidence="1 2">
    <name type="scientific">Deinococcus oregonensis</name>
    <dbReference type="NCBI Taxonomy" id="1805970"/>
    <lineage>
        <taxon>Bacteria</taxon>
        <taxon>Thermotogati</taxon>
        <taxon>Deinococcota</taxon>
        <taxon>Deinococci</taxon>
        <taxon>Deinococcales</taxon>
        <taxon>Deinococcaceae</taxon>
        <taxon>Deinococcus</taxon>
    </lineage>
</organism>
<reference evidence="1 2" key="1">
    <citation type="submission" date="2024-09" db="EMBL/GenBank/DDBJ databases">
        <authorList>
            <person name="Sun Q."/>
            <person name="Mori K."/>
        </authorList>
    </citation>
    <scope>NUCLEOTIDE SEQUENCE [LARGE SCALE GENOMIC DNA]</scope>
    <source>
        <strain evidence="1 2">JCM 13503</strain>
    </source>
</reference>
<protein>
    <submittedName>
        <fullName evidence="1">Uncharacterized protein</fullName>
    </submittedName>
</protein>
<evidence type="ECO:0000313" key="1">
    <source>
        <dbReference type="EMBL" id="MFB9991309.1"/>
    </source>
</evidence>
<comment type="caution">
    <text evidence="1">The sequence shown here is derived from an EMBL/GenBank/DDBJ whole genome shotgun (WGS) entry which is preliminary data.</text>
</comment>
<dbReference type="EMBL" id="JBHLYR010000013">
    <property type="protein sequence ID" value="MFB9991309.1"/>
    <property type="molecule type" value="Genomic_DNA"/>
</dbReference>
<name>A0ABV6AUW9_9DEIO</name>
<evidence type="ECO:0000313" key="2">
    <source>
        <dbReference type="Proteomes" id="UP001589733"/>
    </source>
</evidence>
<dbReference type="RefSeq" id="WP_380006104.1">
    <property type="nucleotide sequence ID" value="NZ_JBHLYR010000013.1"/>
</dbReference>
<sequence length="81" mass="8940">MTSPHSCDRSLCWINRLEPAQLALTRTIQEHGLLGQWIGAAEFAWLLNGELLVTSGPQASLSDAFDLAVQQLPRVYTTFPS</sequence>
<dbReference type="Proteomes" id="UP001589733">
    <property type="component" value="Unassembled WGS sequence"/>
</dbReference>
<proteinExistence type="predicted"/>
<keyword evidence="2" id="KW-1185">Reference proteome</keyword>